<reference evidence="1 2" key="1">
    <citation type="submission" date="2018-10" db="EMBL/GenBank/DDBJ databases">
        <authorList>
            <person name="Grouzdev D.S."/>
            <person name="Krutkina M.S."/>
            <person name="Tourova T.P."/>
            <person name="Nazina T.N."/>
        </authorList>
    </citation>
    <scope>NUCLEOTIDE SEQUENCE [LARGE SCALE GENOMIC DNA]</scope>
    <source>
        <strain evidence="1 2">435</strain>
    </source>
</reference>
<comment type="caution">
    <text evidence="1">The sequence shown here is derived from an EMBL/GenBank/DDBJ whole genome shotgun (WGS) entry which is preliminary data.</text>
</comment>
<evidence type="ECO:0000313" key="1">
    <source>
        <dbReference type="EMBL" id="RKO67584.1"/>
    </source>
</evidence>
<dbReference type="Proteomes" id="UP000271256">
    <property type="component" value="Unassembled WGS sequence"/>
</dbReference>
<dbReference type="EMBL" id="RBWE01000001">
    <property type="protein sequence ID" value="RKO67584.1"/>
    <property type="molecule type" value="Genomic_DNA"/>
</dbReference>
<gene>
    <name evidence="1" type="ORF">D7024_11855</name>
</gene>
<sequence length="60" mass="6889">MPFALTTTKIFFPVYVRRFLLVKDFFKGPGKNCFGGKEKFLVREIVIKDFSLVRGESGRG</sequence>
<keyword evidence="2" id="KW-1185">Reference proteome</keyword>
<accession>A0A494X3Z9</accession>
<proteinExistence type="predicted"/>
<protein>
    <submittedName>
        <fullName evidence="1">Uncharacterized protein</fullName>
    </submittedName>
</protein>
<evidence type="ECO:0000313" key="2">
    <source>
        <dbReference type="Proteomes" id="UP000271256"/>
    </source>
</evidence>
<dbReference type="AlphaFoldDB" id="A0A494X3Z9"/>
<name>A0A494X3Z9_9FIRM</name>
<organism evidence="1 2">
    <name type="scientific">Desulfofundulus salinus</name>
    <dbReference type="NCBI Taxonomy" id="2419843"/>
    <lineage>
        <taxon>Bacteria</taxon>
        <taxon>Bacillati</taxon>
        <taxon>Bacillota</taxon>
        <taxon>Clostridia</taxon>
        <taxon>Eubacteriales</taxon>
        <taxon>Peptococcaceae</taxon>
        <taxon>Desulfofundulus</taxon>
    </lineage>
</organism>